<dbReference type="SMART" id="SM00849">
    <property type="entry name" value="Lactamase_B"/>
    <property type="match status" value="1"/>
</dbReference>
<dbReference type="EMBL" id="BSYA01000153">
    <property type="protein sequence ID" value="GMG34958.1"/>
    <property type="molecule type" value="Genomic_DNA"/>
</dbReference>
<dbReference type="PANTHER" id="PTHR42951:SF14">
    <property type="entry name" value="METALLO-BETA-LACTAMASE SUPERFAMILY PROTEIN"/>
    <property type="match status" value="1"/>
</dbReference>
<gene>
    <name evidence="3" type="ORF">Aory04_001023800</name>
</gene>
<dbReference type="Proteomes" id="UP001165205">
    <property type="component" value="Unassembled WGS sequence"/>
</dbReference>
<protein>
    <submittedName>
        <fullName evidence="3">Unnamed protein product</fullName>
    </submittedName>
</protein>
<dbReference type="InterPro" id="IPR050855">
    <property type="entry name" value="NDM-1-like"/>
</dbReference>
<proteinExistence type="predicted"/>
<dbReference type="AlphaFoldDB" id="A0AAN5C150"/>
<evidence type="ECO:0000259" key="2">
    <source>
        <dbReference type="SMART" id="SM00849"/>
    </source>
</evidence>
<name>A0AAN5C150_ASPOZ</name>
<organism evidence="3 4">
    <name type="scientific">Aspergillus oryzae</name>
    <name type="common">Yellow koji mold</name>
    <dbReference type="NCBI Taxonomy" id="5062"/>
    <lineage>
        <taxon>Eukaryota</taxon>
        <taxon>Fungi</taxon>
        <taxon>Dikarya</taxon>
        <taxon>Ascomycota</taxon>
        <taxon>Pezizomycotina</taxon>
        <taxon>Eurotiomycetes</taxon>
        <taxon>Eurotiomycetidae</taxon>
        <taxon>Eurotiales</taxon>
        <taxon>Aspergillaceae</taxon>
        <taxon>Aspergillus</taxon>
        <taxon>Aspergillus subgen. Circumdati</taxon>
    </lineage>
</organism>
<dbReference type="PANTHER" id="PTHR42951">
    <property type="entry name" value="METALLO-BETA-LACTAMASE DOMAIN-CONTAINING"/>
    <property type="match status" value="1"/>
</dbReference>
<reference evidence="3" key="1">
    <citation type="submission" date="2023-04" db="EMBL/GenBank/DDBJ databases">
        <title>Aspergillus oryzae NBRC 4228.</title>
        <authorList>
            <person name="Ichikawa N."/>
            <person name="Sato H."/>
            <person name="Tonouchi N."/>
        </authorList>
    </citation>
    <scope>NUCLEOTIDE SEQUENCE</scope>
    <source>
        <strain evidence="3">NBRC 4228</strain>
    </source>
</reference>
<dbReference type="Gene3D" id="3.60.15.10">
    <property type="entry name" value="Ribonuclease Z/Hydroxyacylglutathione hydrolase-like"/>
    <property type="match status" value="1"/>
</dbReference>
<dbReference type="Pfam" id="PF00753">
    <property type="entry name" value="Lactamase_B"/>
    <property type="match status" value="1"/>
</dbReference>
<dbReference type="InterPro" id="IPR001279">
    <property type="entry name" value="Metallo-B-lactamas"/>
</dbReference>
<accession>A0AAN5C150</accession>
<feature type="domain" description="Metallo-beta-lactamase" evidence="2">
    <location>
        <begin position="58"/>
        <end position="248"/>
    </location>
</feature>
<dbReference type="CDD" id="cd07739">
    <property type="entry name" value="metallo-hydrolase-like_MBL-fold"/>
    <property type="match status" value="1"/>
</dbReference>
<feature type="compositionally biased region" description="Polar residues" evidence="1">
    <location>
        <begin position="15"/>
        <end position="26"/>
    </location>
</feature>
<sequence>MTEAKPHTSKHSKTPHSQPNKPPSTYNTMSSLLKADVWVSSRLPIAIQRDGQSSAFSPISCALIHGTYEAVLVDTPISTTQTTDLTKWIEETAPTKTLKYIYITHGHGDHWFGIPLLLKRWPSARAIATPATVAHSQGQLEPEKFIDIWTRFFPGQIYQPQKTAEPWPSDTFTMEGHEFRIIEVGQTDTHDSTALYVPDVHLVVAGDIVYGDVHQFFGEANTTSKRQEWLRALDTIESLKPHIVVAGHKTAGAVDGVFKIESTRQHNLAFEEAITTTSSPEKLYRRMQELFPSRINPHAILAGAKAAFGLNAYEFKRTL</sequence>
<feature type="region of interest" description="Disordered" evidence="1">
    <location>
        <begin position="1"/>
        <end position="26"/>
    </location>
</feature>
<evidence type="ECO:0000313" key="3">
    <source>
        <dbReference type="EMBL" id="GMG34958.1"/>
    </source>
</evidence>
<dbReference type="SUPFAM" id="SSF56281">
    <property type="entry name" value="Metallo-hydrolase/oxidoreductase"/>
    <property type="match status" value="1"/>
</dbReference>
<comment type="caution">
    <text evidence="3">The sequence shown here is derived from an EMBL/GenBank/DDBJ whole genome shotgun (WGS) entry which is preliminary data.</text>
</comment>
<evidence type="ECO:0000256" key="1">
    <source>
        <dbReference type="SAM" id="MobiDB-lite"/>
    </source>
</evidence>
<dbReference type="InterPro" id="IPR036866">
    <property type="entry name" value="RibonucZ/Hydroxyglut_hydro"/>
</dbReference>
<evidence type="ECO:0000313" key="4">
    <source>
        <dbReference type="Proteomes" id="UP001165205"/>
    </source>
</evidence>